<dbReference type="SMART" id="SM00028">
    <property type="entry name" value="TPR"/>
    <property type="match status" value="2"/>
</dbReference>
<feature type="repeat" description="TPR" evidence="3">
    <location>
        <begin position="86"/>
        <end position="119"/>
    </location>
</feature>
<dbReference type="GO" id="GO:0070062">
    <property type="term" value="C:extracellular exosome"/>
    <property type="evidence" value="ECO:0007669"/>
    <property type="project" value="TreeGrafter"/>
</dbReference>
<evidence type="ECO:0000256" key="1">
    <source>
        <dbReference type="ARBA" id="ARBA00022737"/>
    </source>
</evidence>
<evidence type="ECO:0000256" key="2">
    <source>
        <dbReference type="ARBA" id="ARBA00022803"/>
    </source>
</evidence>
<keyword evidence="2 3" id="KW-0802">TPR repeat</keyword>
<dbReference type="InterPro" id="IPR019734">
    <property type="entry name" value="TPR_rpt"/>
</dbReference>
<protein>
    <submittedName>
        <fullName evidence="4">Tetratricopeptide repeat protein</fullName>
    </submittedName>
</protein>
<dbReference type="AlphaFoldDB" id="A0A7D3XIL7"/>
<dbReference type="InterPro" id="IPR011990">
    <property type="entry name" value="TPR-like_helical_dom_sf"/>
</dbReference>
<dbReference type="Gene3D" id="1.25.40.10">
    <property type="entry name" value="Tetratricopeptide repeat domain"/>
    <property type="match status" value="1"/>
</dbReference>
<evidence type="ECO:0000256" key="3">
    <source>
        <dbReference type="PROSITE-ProRule" id="PRU00339"/>
    </source>
</evidence>
<gene>
    <name evidence="4" type="ORF">HQR01_08715</name>
</gene>
<dbReference type="PANTHER" id="PTHR44314">
    <property type="entry name" value="CILIA- AND FLAGELLA-ASSOCIATED PROTEIN 70"/>
    <property type="match status" value="1"/>
</dbReference>
<feature type="repeat" description="TPR" evidence="3">
    <location>
        <begin position="52"/>
        <end position="85"/>
    </location>
</feature>
<organism evidence="4 5">
    <name type="scientific">Erythrobacter mangrovi</name>
    <dbReference type="NCBI Taxonomy" id="2739433"/>
    <lineage>
        <taxon>Bacteria</taxon>
        <taxon>Pseudomonadati</taxon>
        <taxon>Pseudomonadota</taxon>
        <taxon>Alphaproteobacteria</taxon>
        <taxon>Sphingomonadales</taxon>
        <taxon>Erythrobacteraceae</taxon>
        <taxon>Erythrobacter/Porphyrobacter group</taxon>
        <taxon>Erythrobacter</taxon>
    </lineage>
</organism>
<dbReference type="InterPro" id="IPR052628">
    <property type="entry name" value="CFAP70"/>
</dbReference>
<keyword evidence="5" id="KW-1185">Reference proteome</keyword>
<dbReference type="Proteomes" id="UP000504693">
    <property type="component" value="Chromosome"/>
</dbReference>
<dbReference type="Pfam" id="PF13432">
    <property type="entry name" value="TPR_16"/>
    <property type="match status" value="1"/>
</dbReference>
<dbReference type="PANTHER" id="PTHR44314:SF1">
    <property type="entry name" value="CILIA- AND FLAGELLA-ASSOCIATED PROTEIN 70"/>
    <property type="match status" value="1"/>
</dbReference>
<evidence type="ECO:0000313" key="4">
    <source>
        <dbReference type="EMBL" id="QKG71439.1"/>
    </source>
</evidence>
<accession>A0A7D3XIL7</accession>
<reference evidence="4 5" key="1">
    <citation type="submission" date="2020-05" db="EMBL/GenBank/DDBJ databases">
        <title>Erythrobacter mangrovi sp. nov., isolated from rhizosphere soil of mangrove plant (Kandelia candel).</title>
        <authorList>
            <person name="Ye Y.H."/>
        </authorList>
    </citation>
    <scope>NUCLEOTIDE SEQUENCE [LARGE SCALE GENOMIC DNA]</scope>
    <source>
        <strain evidence="4 5">EB310</strain>
    </source>
</reference>
<dbReference type="SUPFAM" id="SSF48452">
    <property type="entry name" value="TPR-like"/>
    <property type="match status" value="1"/>
</dbReference>
<name>A0A7D3XIL7_9SPHN</name>
<dbReference type="EMBL" id="CP053921">
    <property type="protein sequence ID" value="QKG71439.1"/>
    <property type="molecule type" value="Genomic_DNA"/>
</dbReference>
<proteinExistence type="predicted"/>
<sequence length="167" mass="18052">MDAQIQLEKLLSQGVDRTELAAYLGEAALAQGNLDQARDWLSAGAFSKGTMALGYRMLGRLALAEGDLAEAGRAFDRAYTIDPDDPELWVDIGRLRYRGGEQFQAIEASERAVALDPKNAAALQFRGQLARDAQGMAVGVAWFSHVLAQQPNNVELRVEYAAALGDA</sequence>
<dbReference type="Pfam" id="PF14559">
    <property type="entry name" value="TPR_19"/>
    <property type="match status" value="1"/>
</dbReference>
<evidence type="ECO:0000313" key="5">
    <source>
        <dbReference type="Proteomes" id="UP000504693"/>
    </source>
</evidence>
<keyword evidence="1" id="KW-0677">Repeat</keyword>
<dbReference type="PROSITE" id="PS50005">
    <property type="entry name" value="TPR"/>
    <property type="match status" value="2"/>
</dbReference>
<dbReference type="KEGG" id="emv:HQR01_08715"/>